<dbReference type="Proteomes" id="UP000250235">
    <property type="component" value="Unassembled WGS sequence"/>
</dbReference>
<name>A0A2Z6ZRB8_9LAMI</name>
<sequence length="60" mass="6696">MSFNSDILATLQVHRYNLPATQTNTVHFGSRLGPQVTACRKRCATHFLGARIRLKALIPC</sequence>
<protein>
    <submittedName>
        <fullName evidence="1">Uncharacterized protein</fullName>
    </submittedName>
</protein>
<accession>A0A2Z6ZRB8</accession>
<evidence type="ECO:0000313" key="2">
    <source>
        <dbReference type="Proteomes" id="UP000250235"/>
    </source>
</evidence>
<keyword evidence="2" id="KW-1185">Reference proteome</keyword>
<evidence type="ECO:0000313" key="1">
    <source>
        <dbReference type="EMBL" id="KZT75251.1"/>
    </source>
</evidence>
<dbReference type="AlphaFoldDB" id="A0A2Z6ZRB8"/>
<reference evidence="1 2" key="1">
    <citation type="journal article" date="2015" name="Proc. Natl. Acad. Sci. U.S.A.">
        <title>The resurrection genome of Boea hygrometrica: A blueprint for survival of dehydration.</title>
        <authorList>
            <person name="Xiao L."/>
            <person name="Yang G."/>
            <person name="Zhang L."/>
            <person name="Yang X."/>
            <person name="Zhao S."/>
            <person name="Ji Z."/>
            <person name="Zhou Q."/>
            <person name="Hu M."/>
            <person name="Wang Y."/>
            <person name="Chen M."/>
            <person name="Xu Y."/>
            <person name="Jin H."/>
            <person name="Xiao X."/>
            <person name="Hu G."/>
            <person name="Bao F."/>
            <person name="Hu Y."/>
            <person name="Wan P."/>
            <person name="Li L."/>
            <person name="Deng X."/>
            <person name="Kuang T."/>
            <person name="Xiang C."/>
            <person name="Zhu J.K."/>
            <person name="Oliver M.J."/>
            <person name="He Y."/>
        </authorList>
    </citation>
    <scope>NUCLEOTIDE SEQUENCE [LARGE SCALE GENOMIC DNA]</scope>
    <source>
        <strain evidence="2">cv. XS01</strain>
    </source>
</reference>
<organism evidence="1 2">
    <name type="scientific">Dorcoceras hygrometricum</name>
    <dbReference type="NCBI Taxonomy" id="472368"/>
    <lineage>
        <taxon>Eukaryota</taxon>
        <taxon>Viridiplantae</taxon>
        <taxon>Streptophyta</taxon>
        <taxon>Embryophyta</taxon>
        <taxon>Tracheophyta</taxon>
        <taxon>Spermatophyta</taxon>
        <taxon>Magnoliopsida</taxon>
        <taxon>eudicotyledons</taxon>
        <taxon>Gunneridae</taxon>
        <taxon>Pentapetalae</taxon>
        <taxon>asterids</taxon>
        <taxon>lamiids</taxon>
        <taxon>Lamiales</taxon>
        <taxon>Gesneriaceae</taxon>
        <taxon>Didymocarpoideae</taxon>
        <taxon>Trichosporeae</taxon>
        <taxon>Loxocarpinae</taxon>
        <taxon>Dorcoceras</taxon>
    </lineage>
</organism>
<dbReference type="EMBL" id="KV313508">
    <property type="protein sequence ID" value="KZT75251.1"/>
    <property type="molecule type" value="Genomic_DNA"/>
</dbReference>
<proteinExistence type="predicted"/>
<gene>
    <name evidence="1" type="ORF">F511_47725</name>
</gene>